<name>A0AA88TF79_9TELE</name>
<organism evidence="4 5">
    <name type="scientific">Cirrhinus molitorella</name>
    <name type="common">mud carp</name>
    <dbReference type="NCBI Taxonomy" id="172907"/>
    <lineage>
        <taxon>Eukaryota</taxon>
        <taxon>Metazoa</taxon>
        <taxon>Chordata</taxon>
        <taxon>Craniata</taxon>
        <taxon>Vertebrata</taxon>
        <taxon>Euteleostomi</taxon>
        <taxon>Actinopterygii</taxon>
        <taxon>Neopterygii</taxon>
        <taxon>Teleostei</taxon>
        <taxon>Ostariophysi</taxon>
        <taxon>Cypriniformes</taxon>
        <taxon>Cyprinidae</taxon>
        <taxon>Labeoninae</taxon>
        <taxon>Labeonini</taxon>
        <taxon>Cirrhinus</taxon>
    </lineage>
</organism>
<proteinExistence type="predicted"/>
<keyword evidence="5" id="KW-1185">Reference proteome</keyword>
<keyword evidence="2" id="KW-0732">Signal</keyword>
<protein>
    <recommendedName>
        <fullName evidence="3">Saposin B-type domain-containing protein</fullName>
    </recommendedName>
</protein>
<feature type="chain" id="PRO_5041730454" description="Saposin B-type domain-containing protein" evidence="2">
    <location>
        <begin position="18"/>
        <end position="236"/>
    </location>
</feature>
<dbReference type="SMART" id="SM00741">
    <property type="entry name" value="SapB"/>
    <property type="match status" value="1"/>
</dbReference>
<evidence type="ECO:0000256" key="1">
    <source>
        <dbReference type="ARBA" id="ARBA00023157"/>
    </source>
</evidence>
<evidence type="ECO:0000313" key="4">
    <source>
        <dbReference type="EMBL" id="KAK2878785.1"/>
    </source>
</evidence>
<evidence type="ECO:0000313" key="5">
    <source>
        <dbReference type="Proteomes" id="UP001187343"/>
    </source>
</evidence>
<sequence>MLPIVYLLFLITCSALAKNENQALSVWRDPEMPSHSESSNSLMDSYGNDIATSFPMPYVQKVRPNIIFCCVCQEAIKQAKAMIYQKITQQINHVCYKFIVAVRKVCLQRAVKYRDILLHKVFPVLVGCSSIPNKSQLKRMLERNELNLPKEVKMSHELNIEADMNTIICWVCKKSIHEIKGVILHEIKKEIKSVCHAMKILEHVCEHNAYKYQLLIAHLLFPGNSQQTCYHLSMCK</sequence>
<dbReference type="Proteomes" id="UP001187343">
    <property type="component" value="Unassembled WGS sequence"/>
</dbReference>
<keyword evidence="1" id="KW-1015">Disulfide bond</keyword>
<dbReference type="InterPro" id="IPR011001">
    <property type="entry name" value="Saposin-like"/>
</dbReference>
<comment type="caution">
    <text evidence="4">The sequence shown here is derived from an EMBL/GenBank/DDBJ whole genome shotgun (WGS) entry which is preliminary data.</text>
</comment>
<evidence type="ECO:0000259" key="3">
    <source>
        <dbReference type="PROSITE" id="PS50015"/>
    </source>
</evidence>
<feature type="domain" description="Saposin B-type" evidence="3">
    <location>
        <begin position="165"/>
        <end position="236"/>
    </location>
</feature>
<dbReference type="AlphaFoldDB" id="A0AA88TF79"/>
<accession>A0AA88TF79</accession>
<dbReference type="PROSITE" id="PS50015">
    <property type="entry name" value="SAP_B"/>
    <property type="match status" value="1"/>
</dbReference>
<gene>
    <name evidence="4" type="ORF">Q8A67_019576</name>
</gene>
<evidence type="ECO:0000256" key="2">
    <source>
        <dbReference type="SAM" id="SignalP"/>
    </source>
</evidence>
<dbReference type="InterPro" id="IPR008139">
    <property type="entry name" value="SaposinB_dom"/>
</dbReference>
<dbReference type="EMBL" id="JAUYZG010000019">
    <property type="protein sequence ID" value="KAK2878785.1"/>
    <property type="molecule type" value="Genomic_DNA"/>
</dbReference>
<dbReference type="SUPFAM" id="SSF47862">
    <property type="entry name" value="Saposin"/>
    <property type="match status" value="1"/>
</dbReference>
<feature type="signal peptide" evidence="2">
    <location>
        <begin position="1"/>
        <end position="17"/>
    </location>
</feature>
<reference evidence="4" key="1">
    <citation type="submission" date="2023-08" db="EMBL/GenBank/DDBJ databases">
        <title>Chromosome-level Genome Assembly of mud carp (Cirrhinus molitorella).</title>
        <authorList>
            <person name="Liu H."/>
        </authorList>
    </citation>
    <scope>NUCLEOTIDE SEQUENCE</scope>
    <source>
        <strain evidence="4">Prfri</strain>
        <tissue evidence="4">Muscle</tissue>
    </source>
</reference>